<accession>A0A917PWA7</accession>
<dbReference type="Proteomes" id="UP000658382">
    <property type="component" value="Unassembled WGS sequence"/>
</dbReference>
<dbReference type="CDD" id="cd08233">
    <property type="entry name" value="butanediol_DH_like"/>
    <property type="match status" value="1"/>
</dbReference>
<dbReference type="GO" id="GO:0034079">
    <property type="term" value="P:butanediol biosynthetic process"/>
    <property type="evidence" value="ECO:0007669"/>
    <property type="project" value="TreeGrafter"/>
</dbReference>
<evidence type="ECO:0000313" key="9">
    <source>
        <dbReference type="EMBL" id="GGJ94208.1"/>
    </source>
</evidence>
<dbReference type="Pfam" id="PF08240">
    <property type="entry name" value="ADH_N"/>
    <property type="match status" value="1"/>
</dbReference>
<keyword evidence="4 7" id="KW-0862">Zinc</keyword>
<evidence type="ECO:0000313" key="10">
    <source>
        <dbReference type="Proteomes" id="UP000658382"/>
    </source>
</evidence>
<protein>
    <submittedName>
        <fullName evidence="9">2,3-butanediol dehydrogenase</fullName>
    </submittedName>
</protein>
<dbReference type="GO" id="GO:0008270">
    <property type="term" value="F:zinc ion binding"/>
    <property type="evidence" value="ECO:0007669"/>
    <property type="project" value="InterPro"/>
</dbReference>
<reference evidence="9" key="2">
    <citation type="submission" date="2020-09" db="EMBL/GenBank/DDBJ databases">
        <authorList>
            <person name="Sun Q."/>
            <person name="Ohkuma M."/>
        </authorList>
    </citation>
    <scope>NUCLEOTIDE SEQUENCE</scope>
    <source>
        <strain evidence="9">JCM 12580</strain>
    </source>
</reference>
<dbReference type="AlphaFoldDB" id="A0A917PWA7"/>
<dbReference type="Pfam" id="PF00107">
    <property type="entry name" value="ADH_zinc_N"/>
    <property type="match status" value="1"/>
</dbReference>
<dbReference type="InterPro" id="IPR013149">
    <property type="entry name" value="ADH-like_C"/>
</dbReference>
<evidence type="ECO:0000256" key="1">
    <source>
        <dbReference type="ARBA" id="ARBA00001947"/>
    </source>
</evidence>
<dbReference type="SMART" id="SM00829">
    <property type="entry name" value="PKS_ER"/>
    <property type="match status" value="1"/>
</dbReference>
<keyword evidence="5" id="KW-0560">Oxidoreductase</keyword>
<evidence type="ECO:0000256" key="3">
    <source>
        <dbReference type="ARBA" id="ARBA00022723"/>
    </source>
</evidence>
<evidence type="ECO:0000256" key="7">
    <source>
        <dbReference type="RuleBase" id="RU361277"/>
    </source>
</evidence>
<feature type="domain" description="Enoyl reductase (ER)" evidence="8">
    <location>
        <begin position="8"/>
        <end position="344"/>
    </location>
</feature>
<reference evidence="9" key="1">
    <citation type="journal article" date="2014" name="Int. J. Syst. Evol. Microbiol.">
        <title>Complete genome sequence of Corynebacterium casei LMG S-19264T (=DSM 44701T), isolated from a smear-ripened cheese.</title>
        <authorList>
            <consortium name="US DOE Joint Genome Institute (JGI-PGF)"/>
            <person name="Walter F."/>
            <person name="Albersmeier A."/>
            <person name="Kalinowski J."/>
            <person name="Ruckert C."/>
        </authorList>
    </citation>
    <scope>NUCLEOTIDE SEQUENCE</scope>
    <source>
        <strain evidence="9">JCM 12580</strain>
    </source>
</reference>
<name>A0A917PWA7_9BACI</name>
<dbReference type="InterPro" id="IPR002328">
    <property type="entry name" value="ADH_Zn_CS"/>
</dbReference>
<dbReference type="InterPro" id="IPR011032">
    <property type="entry name" value="GroES-like_sf"/>
</dbReference>
<dbReference type="EMBL" id="BMNQ01000017">
    <property type="protein sequence ID" value="GGJ94208.1"/>
    <property type="molecule type" value="Genomic_DNA"/>
</dbReference>
<dbReference type="SUPFAM" id="SSF50129">
    <property type="entry name" value="GroES-like"/>
    <property type="match status" value="1"/>
</dbReference>
<dbReference type="GO" id="GO:0000721">
    <property type="term" value="F:(R,R)-butanediol dehydrogenase activity"/>
    <property type="evidence" value="ECO:0007669"/>
    <property type="project" value="TreeGrafter"/>
</dbReference>
<organism evidence="9 10">
    <name type="scientific">Lentibacillus kapialis</name>
    <dbReference type="NCBI Taxonomy" id="340214"/>
    <lineage>
        <taxon>Bacteria</taxon>
        <taxon>Bacillati</taxon>
        <taxon>Bacillota</taxon>
        <taxon>Bacilli</taxon>
        <taxon>Bacillales</taxon>
        <taxon>Bacillaceae</taxon>
        <taxon>Lentibacillus</taxon>
    </lineage>
</organism>
<comment type="similarity">
    <text evidence="2 7">Belongs to the zinc-containing alcohol dehydrogenase family.</text>
</comment>
<evidence type="ECO:0000256" key="5">
    <source>
        <dbReference type="ARBA" id="ARBA00023002"/>
    </source>
</evidence>
<gene>
    <name evidence="9" type="ORF">GCM10007063_15890</name>
</gene>
<dbReference type="FunFam" id="3.40.50.720:FF:000068">
    <property type="entry name" value="Sorbitol dehydrogenase"/>
    <property type="match status" value="1"/>
</dbReference>
<dbReference type="GO" id="GO:0005737">
    <property type="term" value="C:cytoplasm"/>
    <property type="evidence" value="ECO:0007669"/>
    <property type="project" value="TreeGrafter"/>
</dbReference>
<dbReference type="InterPro" id="IPR020843">
    <property type="entry name" value="ER"/>
</dbReference>
<dbReference type="RefSeq" id="WP_188632565.1">
    <property type="nucleotide sequence ID" value="NZ_BMNQ01000017.1"/>
</dbReference>
<evidence type="ECO:0000256" key="6">
    <source>
        <dbReference type="ARBA" id="ARBA00023027"/>
    </source>
</evidence>
<dbReference type="PROSITE" id="PS00059">
    <property type="entry name" value="ADH_ZINC"/>
    <property type="match status" value="1"/>
</dbReference>
<sequence>MKAAVWHGKQDIRVEERAVPNIADNQVKVKVAWTGICGSDLHEYSAGASLIPENEPDPLTGKQAPLTMGHEFSGIIEEVGAHVKDIEKGDRVAINPLITKGDHPDPLVDMYEGFGFIGLTSDGGFAKHAVVDAKHAIKLPQGMSLEHAALVEPTAVAVQAIKESDMRFGDTAAVFGAGPIGLLTIIAAKAAGAKEVFAFDLSDARLQKAQEVGATHTVNSSEQDPVDYIHNLYPDGVDVAFEVAGVEPTFNQAIEVTRPRGMMTIVALYEKPIQFEPMQLTGSGVHLASSLAYEPDVFKNTITLMGTGQIDPTPVITDHIELDDIVSKGFDALLSDKSQAKILVKLSGET</sequence>
<proteinExistence type="inferred from homology"/>
<dbReference type="InterPro" id="IPR036291">
    <property type="entry name" value="NAD(P)-bd_dom_sf"/>
</dbReference>
<dbReference type="SUPFAM" id="SSF51735">
    <property type="entry name" value="NAD(P)-binding Rossmann-fold domains"/>
    <property type="match status" value="1"/>
</dbReference>
<keyword evidence="3 7" id="KW-0479">Metal-binding</keyword>
<dbReference type="Gene3D" id="3.90.180.10">
    <property type="entry name" value="Medium-chain alcohol dehydrogenases, catalytic domain"/>
    <property type="match status" value="1"/>
</dbReference>
<keyword evidence="10" id="KW-1185">Reference proteome</keyword>
<comment type="caution">
    <text evidence="9">The sequence shown here is derived from an EMBL/GenBank/DDBJ whole genome shotgun (WGS) entry which is preliminary data.</text>
</comment>
<dbReference type="PANTHER" id="PTHR43161">
    <property type="entry name" value="SORBITOL DEHYDROGENASE"/>
    <property type="match status" value="1"/>
</dbReference>
<dbReference type="InterPro" id="IPR013154">
    <property type="entry name" value="ADH-like_N"/>
</dbReference>
<comment type="cofactor">
    <cofactor evidence="1 7">
        <name>Zn(2+)</name>
        <dbReference type="ChEBI" id="CHEBI:29105"/>
    </cofactor>
</comment>
<evidence type="ECO:0000256" key="4">
    <source>
        <dbReference type="ARBA" id="ARBA00022833"/>
    </source>
</evidence>
<keyword evidence="6" id="KW-0520">NAD</keyword>
<evidence type="ECO:0000259" key="8">
    <source>
        <dbReference type="SMART" id="SM00829"/>
    </source>
</evidence>
<dbReference type="Gene3D" id="3.40.50.720">
    <property type="entry name" value="NAD(P)-binding Rossmann-like Domain"/>
    <property type="match status" value="1"/>
</dbReference>
<evidence type="ECO:0000256" key="2">
    <source>
        <dbReference type="ARBA" id="ARBA00008072"/>
    </source>
</evidence>
<dbReference type="PANTHER" id="PTHR43161:SF23">
    <property type="entry name" value="(R,R)-BUTANEDIOL DEHYDROGENASE-RELATED"/>
    <property type="match status" value="1"/>
</dbReference>